<proteinExistence type="predicted"/>
<protein>
    <submittedName>
        <fullName evidence="1">Uncharacterized protein</fullName>
    </submittedName>
</protein>
<dbReference type="EMBL" id="SJPG01000001">
    <property type="protein sequence ID" value="TWT64219.1"/>
    <property type="molecule type" value="Genomic_DNA"/>
</dbReference>
<evidence type="ECO:0000313" key="2">
    <source>
        <dbReference type="Proteomes" id="UP000316095"/>
    </source>
</evidence>
<reference evidence="1 2" key="1">
    <citation type="submission" date="2019-02" db="EMBL/GenBank/DDBJ databases">
        <title>Deep-cultivation of Planctomycetes and their phenomic and genomic characterization uncovers novel biology.</title>
        <authorList>
            <person name="Wiegand S."/>
            <person name="Jogler M."/>
            <person name="Boedeker C."/>
            <person name="Pinto D."/>
            <person name="Vollmers J."/>
            <person name="Rivas-Marin E."/>
            <person name="Kohn T."/>
            <person name="Peeters S.H."/>
            <person name="Heuer A."/>
            <person name="Rast P."/>
            <person name="Oberbeckmann S."/>
            <person name="Bunk B."/>
            <person name="Jeske O."/>
            <person name="Meyerdierks A."/>
            <person name="Storesund J.E."/>
            <person name="Kallscheuer N."/>
            <person name="Luecker S."/>
            <person name="Lage O.M."/>
            <person name="Pohl T."/>
            <person name="Merkel B.J."/>
            <person name="Hornburger P."/>
            <person name="Mueller R.-W."/>
            <person name="Bruemmer F."/>
            <person name="Labrenz M."/>
            <person name="Spormann A.M."/>
            <person name="Op Den Camp H."/>
            <person name="Overmann J."/>
            <person name="Amann R."/>
            <person name="Jetten M.S.M."/>
            <person name="Mascher T."/>
            <person name="Medema M.H."/>
            <person name="Devos D.P."/>
            <person name="Kaster A.-K."/>
            <person name="Ovreas L."/>
            <person name="Rohde M."/>
            <person name="Galperin M.Y."/>
            <person name="Jogler C."/>
        </authorList>
    </citation>
    <scope>NUCLEOTIDE SEQUENCE [LARGE SCALE GENOMIC DNA]</scope>
    <source>
        <strain evidence="1 2">Pan54</strain>
    </source>
</reference>
<name>A0A5C5XNU3_9PLAN</name>
<organism evidence="1 2">
    <name type="scientific">Rubinisphaera italica</name>
    <dbReference type="NCBI Taxonomy" id="2527969"/>
    <lineage>
        <taxon>Bacteria</taxon>
        <taxon>Pseudomonadati</taxon>
        <taxon>Planctomycetota</taxon>
        <taxon>Planctomycetia</taxon>
        <taxon>Planctomycetales</taxon>
        <taxon>Planctomycetaceae</taxon>
        <taxon>Rubinisphaera</taxon>
    </lineage>
</organism>
<accession>A0A5C5XNU3</accession>
<comment type="caution">
    <text evidence="1">The sequence shown here is derived from an EMBL/GenBank/DDBJ whole genome shotgun (WGS) entry which is preliminary data.</text>
</comment>
<dbReference type="Proteomes" id="UP000316095">
    <property type="component" value="Unassembled WGS sequence"/>
</dbReference>
<sequence>MKAISTAGLKNHQAELDGAMIRLEVERFTTLLSKAGIESVRVWCSYNPDLPDDSPFQSPEATVPPESVMRFLNDAIRNNVWHFGDSWNRSGIEGVDGSFKFFLGNDKDITLETVVMFLFDRTRTAWEKAGYEIAYHD</sequence>
<evidence type="ECO:0000313" key="1">
    <source>
        <dbReference type="EMBL" id="TWT64219.1"/>
    </source>
</evidence>
<keyword evidence="2" id="KW-1185">Reference proteome</keyword>
<dbReference type="AlphaFoldDB" id="A0A5C5XNU3"/>
<gene>
    <name evidence="1" type="ORF">Pan54_49800</name>
</gene>
<dbReference type="RefSeq" id="WP_146505950.1">
    <property type="nucleotide sequence ID" value="NZ_SJPG01000001.1"/>
</dbReference>